<evidence type="ECO:0000313" key="2">
    <source>
        <dbReference type="Proteomes" id="UP001255246"/>
    </source>
</evidence>
<dbReference type="RefSeq" id="WP_311349723.1">
    <property type="nucleotide sequence ID" value="NZ_JAVRHR010000001.1"/>
</dbReference>
<proteinExistence type="predicted"/>
<name>A0ABU3A885_9FLAO</name>
<sequence length="142" mass="16699">MKRVKSIPFFKNIKEIREYQFGTFYFFDGLVISEINEGVTFGWEMGKKAIDAAHDVFGEDLPIAYISNRVNDYFVVPKDWVKFYTNRNRLSFYSVVGNTKGSFASLVMERMFFKTSIKQFTDLEEAIRWSLAKIEKKRELAD</sequence>
<evidence type="ECO:0008006" key="3">
    <source>
        <dbReference type="Google" id="ProtNLM"/>
    </source>
</evidence>
<dbReference type="Proteomes" id="UP001255246">
    <property type="component" value="Unassembled WGS sequence"/>
</dbReference>
<organism evidence="1 2">
    <name type="scientific">Croceitalea rosinachiae</name>
    <dbReference type="NCBI Taxonomy" id="3075596"/>
    <lineage>
        <taxon>Bacteria</taxon>
        <taxon>Pseudomonadati</taxon>
        <taxon>Bacteroidota</taxon>
        <taxon>Flavobacteriia</taxon>
        <taxon>Flavobacteriales</taxon>
        <taxon>Flavobacteriaceae</taxon>
        <taxon>Croceitalea</taxon>
    </lineage>
</organism>
<gene>
    <name evidence="1" type="ORF">RM706_03940</name>
</gene>
<comment type="caution">
    <text evidence="1">The sequence shown here is derived from an EMBL/GenBank/DDBJ whole genome shotgun (WGS) entry which is preliminary data.</text>
</comment>
<reference evidence="1 2" key="1">
    <citation type="submission" date="2023-09" db="EMBL/GenBank/DDBJ databases">
        <authorList>
            <person name="Rey-Velasco X."/>
        </authorList>
    </citation>
    <scope>NUCLEOTIDE SEQUENCE [LARGE SCALE GENOMIC DNA]</scope>
    <source>
        <strain evidence="1 2">F388</strain>
    </source>
</reference>
<dbReference type="EMBL" id="JAVRHR010000001">
    <property type="protein sequence ID" value="MDT0606164.1"/>
    <property type="molecule type" value="Genomic_DNA"/>
</dbReference>
<protein>
    <recommendedName>
        <fullName evidence="3">STAS/SEC14 domain-containing protein</fullName>
    </recommendedName>
</protein>
<accession>A0ABU3A885</accession>
<evidence type="ECO:0000313" key="1">
    <source>
        <dbReference type="EMBL" id="MDT0606164.1"/>
    </source>
</evidence>
<keyword evidence="2" id="KW-1185">Reference proteome</keyword>